<dbReference type="InParanoid" id="A0A804HPB9"/>
<evidence type="ECO:0000313" key="1">
    <source>
        <dbReference type="EMBL" id="CAG1858300.1"/>
    </source>
</evidence>
<proteinExistence type="predicted"/>
<organism evidence="2 3">
    <name type="scientific">Musa acuminata subsp. malaccensis</name>
    <name type="common">Wild banana</name>
    <name type="synonym">Musa malaccensis</name>
    <dbReference type="NCBI Taxonomy" id="214687"/>
    <lineage>
        <taxon>Eukaryota</taxon>
        <taxon>Viridiplantae</taxon>
        <taxon>Streptophyta</taxon>
        <taxon>Embryophyta</taxon>
        <taxon>Tracheophyta</taxon>
        <taxon>Spermatophyta</taxon>
        <taxon>Magnoliopsida</taxon>
        <taxon>Liliopsida</taxon>
        <taxon>Zingiberales</taxon>
        <taxon>Musaceae</taxon>
        <taxon>Musa</taxon>
    </lineage>
</organism>
<dbReference type="AlphaFoldDB" id="A0A804HPB9"/>
<sequence length="35" mass="4507">MVCWYIWEMIWIHQRAFLLEQFRKMVNSFQDQIES</sequence>
<name>A0A804HPB9_MUSAM</name>
<reference evidence="2" key="2">
    <citation type="submission" date="2021-05" db="UniProtKB">
        <authorList>
            <consortium name="EnsemblPlants"/>
        </authorList>
    </citation>
    <scope>IDENTIFICATION</scope>
    <source>
        <strain evidence="2">subsp. malaccensis</strain>
    </source>
</reference>
<dbReference type="Proteomes" id="UP000012960">
    <property type="component" value="Unplaced"/>
</dbReference>
<evidence type="ECO:0000313" key="3">
    <source>
        <dbReference type="Proteomes" id="UP000012960"/>
    </source>
</evidence>
<reference evidence="1" key="1">
    <citation type="submission" date="2021-03" db="EMBL/GenBank/DDBJ databases">
        <authorList>
            <consortium name="Genoscope - CEA"/>
            <person name="William W."/>
        </authorList>
    </citation>
    <scope>NUCLEOTIDE SEQUENCE</scope>
    <source>
        <strain evidence="1">Doubled-haploid Pahang</strain>
    </source>
</reference>
<gene>
    <name evidence="1" type="ORF">GSMUA_285950.1</name>
</gene>
<dbReference type="Gramene" id="Ma01_t02010.1">
    <property type="protein sequence ID" value="Ma01_p02010.1"/>
    <property type="gene ID" value="Ma01_g02010"/>
</dbReference>
<evidence type="ECO:0000313" key="2">
    <source>
        <dbReference type="EnsemblPlants" id="Ma01_p02010.1"/>
    </source>
</evidence>
<keyword evidence="3" id="KW-1185">Reference proteome</keyword>
<protein>
    <submittedName>
        <fullName evidence="1">(wild Malaysian banana) hypothetical protein</fullName>
    </submittedName>
</protein>
<dbReference type="EnsemblPlants" id="Ma01_t02010.1">
    <property type="protein sequence ID" value="Ma01_p02010.1"/>
    <property type="gene ID" value="Ma01_g02010"/>
</dbReference>
<accession>A0A804HPB9</accession>
<dbReference type="EMBL" id="HG996466">
    <property type="protein sequence ID" value="CAG1858300.1"/>
    <property type="molecule type" value="Genomic_DNA"/>
</dbReference>